<evidence type="ECO:0000256" key="1">
    <source>
        <dbReference type="SAM" id="SignalP"/>
    </source>
</evidence>
<dbReference type="Proteomes" id="UP000722625">
    <property type="component" value="Unassembled WGS sequence"/>
</dbReference>
<evidence type="ECO:0000313" key="3">
    <source>
        <dbReference type="Proteomes" id="UP000722625"/>
    </source>
</evidence>
<dbReference type="Pfam" id="PF13385">
    <property type="entry name" value="Laminin_G_3"/>
    <property type="match status" value="1"/>
</dbReference>
<comment type="caution">
    <text evidence="2">The sequence shown here is derived from an EMBL/GenBank/DDBJ whole genome shotgun (WGS) entry which is preliminary data.</text>
</comment>
<organism evidence="2 3">
    <name type="scientific">Flavobacterium psychroterrae</name>
    <dbReference type="NCBI Taxonomy" id="2133767"/>
    <lineage>
        <taxon>Bacteria</taxon>
        <taxon>Pseudomonadati</taxon>
        <taxon>Bacteroidota</taxon>
        <taxon>Flavobacteriia</taxon>
        <taxon>Flavobacteriales</taxon>
        <taxon>Flavobacteriaceae</taxon>
        <taxon>Flavobacterium</taxon>
    </lineage>
</organism>
<proteinExistence type="predicted"/>
<gene>
    <name evidence="2" type="ORF">KHA90_18510</name>
</gene>
<dbReference type="InterPro" id="IPR013320">
    <property type="entry name" value="ConA-like_dom_sf"/>
</dbReference>
<dbReference type="SUPFAM" id="SSF49899">
    <property type="entry name" value="Concanavalin A-like lectins/glucanases"/>
    <property type="match status" value="1"/>
</dbReference>
<accession>A0ABS5PGK8</accession>
<sequence>MKKLLLTLMFVSFLNTNAQNPVQEFNFNGSLNNGDKTITLLGTPNFVNDRMGTPKAAQRLTNKILQGVVGDLPQDNKPRSISLWIKFNTVASANYILGYGGAVNTQYFGLLQQTVASGNSDLSLVGWGDTNNIIVSVPLQKEVWYQYNMTYDGTTSKLYRNGELLKSVDGISRLTKGYILRLGQLNASISINADVDDLKIYNVAMTPEQVAESYNSSKPAFTAAVAESAPVAAPVKKVAAAATTVKPTVVAKTSPAVSAASTTEVNTGSKNVEVFSQGKKVFGSTNATNINDLPEGTYLLKITNMPSKK</sequence>
<name>A0ABS5PGK8_9FLAO</name>
<dbReference type="EMBL" id="JAGYVZ010000019">
    <property type="protein sequence ID" value="MBS7233018.1"/>
    <property type="molecule type" value="Genomic_DNA"/>
</dbReference>
<keyword evidence="1" id="KW-0732">Signal</keyword>
<dbReference type="RefSeq" id="WP_213304408.1">
    <property type="nucleotide sequence ID" value="NZ_JAGYVZ010000019.1"/>
</dbReference>
<feature type="chain" id="PRO_5045521436" evidence="1">
    <location>
        <begin position="19"/>
        <end position="309"/>
    </location>
</feature>
<protein>
    <submittedName>
        <fullName evidence="2">LamG domain-containing protein</fullName>
    </submittedName>
</protein>
<keyword evidence="3" id="KW-1185">Reference proteome</keyword>
<dbReference type="Gene3D" id="2.60.120.200">
    <property type="match status" value="1"/>
</dbReference>
<evidence type="ECO:0000313" key="2">
    <source>
        <dbReference type="EMBL" id="MBS7233018.1"/>
    </source>
</evidence>
<reference evidence="2 3" key="1">
    <citation type="journal article" date="2018" name="Int. J. Syst. Evol. Microbiol.">
        <title>Flavobacterium chryseum sp. nov. and Flavobacterium psychroterrae sp. nov., novel environmental bacteria isolated from Antarctica.</title>
        <authorList>
            <person name="Kralova S."/>
            <person name="Svec P."/>
            <person name="Busse H.J."/>
            <person name="Stankova E."/>
            <person name="Vaczi P."/>
            <person name="Sedlacek I."/>
        </authorList>
    </citation>
    <scope>NUCLEOTIDE SEQUENCE [LARGE SCALE GENOMIC DNA]</scope>
    <source>
        <strain evidence="2 3">CCM 8827</strain>
    </source>
</reference>
<feature type="signal peptide" evidence="1">
    <location>
        <begin position="1"/>
        <end position="18"/>
    </location>
</feature>